<dbReference type="SUPFAM" id="SSF53474">
    <property type="entry name" value="alpha/beta-Hydrolases"/>
    <property type="match status" value="1"/>
</dbReference>
<evidence type="ECO:0000256" key="1">
    <source>
        <dbReference type="ARBA" id="ARBA00010088"/>
    </source>
</evidence>
<evidence type="ECO:0000259" key="4">
    <source>
        <dbReference type="Pfam" id="PF06441"/>
    </source>
</evidence>
<protein>
    <submittedName>
        <fullName evidence="5">Epoxide hydrolase family protein</fullName>
        <ecNumber evidence="5">3.-.-.-</ecNumber>
    </submittedName>
</protein>
<evidence type="ECO:0000313" key="5">
    <source>
        <dbReference type="EMBL" id="MEZ0475794.1"/>
    </source>
</evidence>
<evidence type="ECO:0000313" key="6">
    <source>
        <dbReference type="Proteomes" id="UP001566331"/>
    </source>
</evidence>
<comment type="similarity">
    <text evidence="1">Belongs to the peptidase S33 family.</text>
</comment>
<dbReference type="EMBL" id="JBFWIC010000021">
    <property type="protein sequence ID" value="MEZ0475794.1"/>
    <property type="molecule type" value="Genomic_DNA"/>
</dbReference>
<dbReference type="InterPro" id="IPR010497">
    <property type="entry name" value="Epoxide_hydro_N"/>
</dbReference>
<sequence>MNIRPFKIAVSEEQLNDLLARLKLTRVPRSLDAESWDDGASLAFMERLISHWRLGFDWRAQEDRLNSFPQFIARVGELDVHFVHEKGKGPAPMPLVLTHGWPGSFAEMQEIIPLLSDPAAHGGDASDAFDVVVPSLPGFGFSQAPQHRGVSSKRVAEMWSELMTGLGYDRFGAQGGDIGAGVSMWLGRLYPKQMVGLHLNYIPGGFLPPLGDGSPPITAEEEAFRTRAASWFATEGAYSAQQSTKPLTLAYALSDSPVGLAAWIAEKFRTWSDCNGEVERVFTLDQLLTDISIYWFSGNVASTLRIYKENRSEPLKFNERERVEPAFGMALFPAELPTPPRSWVERVFDVKRWTPMPKGGHFAAMEQPQLLAEEIRAFFRPLR</sequence>
<dbReference type="RefSeq" id="WP_370564340.1">
    <property type="nucleotide sequence ID" value="NZ_JBFWIB010000007.1"/>
</dbReference>
<dbReference type="Gene3D" id="3.40.50.1820">
    <property type="entry name" value="alpha/beta hydrolase"/>
    <property type="match status" value="1"/>
</dbReference>
<comment type="caution">
    <text evidence="5">The sequence shown here is derived from an EMBL/GenBank/DDBJ whole genome shotgun (WGS) entry which is preliminary data.</text>
</comment>
<dbReference type="PANTHER" id="PTHR21661">
    <property type="entry name" value="EPOXIDE HYDROLASE 1-RELATED"/>
    <property type="match status" value="1"/>
</dbReference>
<proteinExistence type="inferred from homology"/>
<dbReference type="InterPro" id="IPR016292">
    <property type="entry name" value="Epoxide_hydrolase"/>
</dbReference>
<dbReference type="InterPro" id="IPR029058">
    <property type="entry name" value="AB_hydrolase_fold"/>
</dbReference>
<dbReference type="InterPro" id="IPR000639">
    <property type="entry name" value="Epox_hydrolase-like"/>
</dbReference>
<dbReference type="Proteomes" id="UP001566331">
    <property type="component" value="Unassembled WGS sequence"/>
</dbReference>
<accession>A0ABV4HSQ5</accession>
<evidence type="ECO:0000256" key="2">
    <source>
        <dbReference type="ARBA" id="ARBA00022797"/>
    </source>
</evidence>
<keyword evidence="3 5" id="KW-0378">Hydrolase</keyword>
<dbReference type="PRINTS" id="PR00412">
    <property type="entry name" value="EPOXHYDRLASE"/>
</dbReference>
<dbReference type="PIRSF" id="PIRSF001112">
    <property type="entry name" value="Epoxide_hydrolase"/>
    <property type="match status" value="1"/>
</dbReference>
<gene>
    <name evidence="5" type="ORF">AB6713_14405</name>
</gene>
<dbReference type="GO" id="GO:0016787">
    <property type="term" value="F:hydrolase activity"/>
    <property type="evidence" value="ECO:0007669"/>
    <property type="project" value="UniProtKB-KW"/>
</dbReference>
<dbReference type="EC" id="3.-.-.-" evidence="5"/>
<organism evidence="5 6">
    <name type="scientific">Luteimonas salinilitoris</name>
    <dbReference type="NCBI Taxonomy" id="3237697"/>
    <lineage>
        <taxon>Bacteria</taxon>
        <taxon>Pseudomonadati</taxon>
        <taxon>Pseudomonadota</taxon>
        <taxon>Gammaproteobacteria</taxon>
        <taxon>Lysobacterales</taxon>
        <taxon>Lysobacteraceae</taxon>
        <taxon>Luteimonas</taxon>
    </lineage>
</organism>
<dbReference type="PANTHER" id="PTHR21661:SF35">
    <property type="entry name" value="EPOXIDE HYDROLASE"/>
    <property type="match status" value="1"/>
</dbReference>
<keyword evidence="6" id="KW-1185">Reference proteome</keyword>
<feature type="domain" description="Epoxide hydrolase N-terminal" evidence="4">
    <location>
        <begin position="3"/>
        <end position="108"/>
    </location>
</feature>
<evidence type="ECO:0000256" key="3">
    <source>
        <dbReference type="ARBA" id="ARBA00022801"/>
    </source>
</evidence>
<dbReference type="Pfam" id="PF06441">
    <property type="entry name" value="EHN"/>
    <property type="match status" value="1"/>
</dbReference>
<name>A0ABV4HSQ5_9GAMM</name>
<keyword evidence="2" id="KW-0058">Aromatic hydrocarbons catabolism</keyword>
<reference evidence="5 6" key="1">
    <citation type="submission" date="2024-07" db="EMBL/GenBank/DDBJ databases">
        <title>Luteimonas salilacus sp. nov., isolated from the shore soil of Salt Lake in Tibet of China.</title>
        <authorList>
            <person name="Zhang X."/>
            <person name="Li A."/>
        </authorList>
    </citation>
    <scope>NUCLEOTIDE SEQUENCE [LARGE SCALE GENOMIC DNA]</scope>
    <source>
        <strain evidence="5 6">B3-2-R+30</strain>
    </source>
</reference>